<feature type="domain" description="Borealin N-terminal" evidence="2">
    <location>
        <begin position="7"/>
        <end position="63"/>
    </location>
</feature>
<dbReference type="KEGG" id="ngr:NAEGRDRAFT_61348"/>
<dbReference type="Pfam" id="PF10444">
    <property type="entry name" value="Nbl1_Borealin_N"/>
    <property type="match status" value="1"/>
</dbReference>
<protein>
    <submittedName>
        <fullName evidence="3">Predicted protein</fullName>
    </submittedName>
</protein>
<dbReference type="OrthoDB" id="2392550at2759"/>
<dbReference type="Proteomes" id="UP000006671">
    <property type="component" value="Unassembled WGS sequence"/>
</dbReference>
<dbReference type="EMBL" id="GG738845">
    <property type="protein sequence ID" value="EFC50415.1"/>
    <property type="molecule type" value="Genomic_DNA"/>
</dbReference>
<feature type="compositionally biased region" description="Polar residues" evidence="1">
    <location>
        <begin position="92"/>
        <end position="102"/>
    </location>
</feature>
<gene>
    <name evidence="3" type="ORF">NAEGRDRAFT_61348</name>
</gene>
<dbReference type="GeneID" id="8849794"/>
<name>D2UY52_NAEGR</name>
<evidence type="ECO:0000256" key="1">
    <source>
        <dbReference type="SAM" id="MobiDB-lite"/>
    </source>
</evidence>
<dbReference type="InterPro" id="IPR018851">
    <property type="entry name" value="Borealin_N"/>
</dbReference>
<dbReference type="Gene3D" id="6.10.250.1900">
    <property type="match status" value="1"/>
</dbReference>
<organism evidence="4">
    <name type="scientific">Naegleria gruberi</name>
    <name type="common">Amoeba</name>
    <dbReference type="NCBI Taxonomy" id="5762"/>
    <lineage>
        <taxon>Eukaryota</taxon>
        <taxon>Discoba</taxon>
        <taxon>Heterolobosea</taxon>
        <taxon>Tetramitia</taxon>
        <taxon>Eutetramitia</taxon>
        <taxon>Vahlkampfiidae</taxon>
        <taxon>Naegleria</taxon>
    </lineage>
</organism>
<dbReference type="InParanoid" id="D2UY52"/>
<feature type="region of interest" description="Disordered" evidence="1">
    <location>
        <begin position="91"/>
        <end position="130"/>
    </location>
</feature>
<evidence type="ECO:0000313" key="3">
    <source>
        <dbReference type="EMBL" id="EFC50415.1"/>
    </source>
</evidence>
<reference evidence="3 4" key="1">
    <citation type="journal article" date="2010" name="Cell">
        <title>The genome of Naegleria gruberi illuminates early eukaryotic versatility.</title>
        <authorList>
            <person name="Fritz-Laylin L.K."/>
            <person name="Prochnik S.E."/>
            <person name="Ginger M.L."/>
            <person name="Dacks J.B."/>
            <person name="Carpenter M.L."/>
            <person name="Field M.C."/>
            <person name="Kuo A."/>
            <person name="Paredez A."/>
            <person name="Chapman J."/>
            <person name="Pham J."/>
            <person name="Shu S."/>
            <person name="Neupane R."/>
            <person name="Cipriano M."/>
            <person name="Mancuso J."/>
            <person name="Tu H."/>
            <person name="Salamov A."/>
            <person name="Lindquist E."/>
            <person name="Shapiro H."/>
            <person name="Lucas S."/>
            <person name="Grigoriev I.V."/>
            <person name="Cande W.Z."/>
            <person name="Fulton C."/>
            <person name="Rokhsar D.S."/>
            <person name="Dawson S.C."/>
        </authorList>
    </citation>
    <scope>NUCLEOTIDE SEQUENCE [LARGE SCALE GENOMIC DNA]</scope>
    <source>
        <strain evidence="3 4">NEG-M</strain>
    </source>
</reference>
<dbReference type="AlphaFoldDB" id="D2UY52"/>
<proteinExistence type="predicted"/>
<sequence>MLMDEEQLNFLLYAYDKEIDIKVNTVKSYTEINCKMFEMRLNMILARLPDSVKNMTVGEFQEKYNEDVNTLLKTRAEENIQELEEKFAKLKSSASSHKTPSVNRYRASAMFPPQSNLQTPQHQQKKKKTTNFLNTPLNHSRLQANKM</sequence>
<accession>D2UY52</accession>
<keyword evidence="4" id="KW-1185">Reference proteome</keyword>
<dbReference type="RefSeq" id="XP_002683159.1">
    <property type="nucleotide sequence ID" value="XM_002683113.1"/>
</dbReference>
<evidence type="ECO:0000313" key="4">
    <source>
        <dbReference type="Proteomes" id="UP000006671"/>
    </source>
</evidence>
<evidence type="ECO:0000259" key="2">
    <source>
        <dbReference type="Pfam" id="PF10444"/>
    </source>
</evidence>
<dbReference type="VEuPathDB" id="AmoebaDB:NAEGRDRAFT_61348"/>